<accession>A0A1E3BTN6</accession>
<dbReference type="Proteomes" id="UP000094569">
    <property type="component" value="Unassembled WGS sequence"/>
</dbReference>
<dbReference type="VEuPathDB" id="FungiDB:SI65_01974"/>
<dbReference type="AlphaFoldDB" id="A0A1E3BTN6"/>
<organism evidence="2 4">
    <name type="scientific">Aspergillus cristatus</name>
    <name type="common">Chinese Fuzhuan brick tea-fermentation fungus</name>
    <name type="synonym">Eurotium cristatum</name>
    <dbReference type="NCBI Taxonomy" id="573508"/>
    <lineage>
        <taxon>Eukaryota</taxon>
        <taxon>Fungi</taxon>
        <taxon>Dikarya</taxon>
        <taxon>Ascomycota</taxon>
        <taxon>Pezizomycotina</taxon>
        <taxon>Eurotiomycetes</taxon>
        <taxon>Eurotiomycetidae</taxon>
        <taxon>Eurotiales</taxon>
        <taxon>Aspergillaceae</taxon>
        <taxon>Aspergillus</taxon>
        <taxon>Aspergillus subgen. Aspergillus</taxon>
    </lineage>
</organism>
<evidence type="ECO:0000313" key="2">
    <source>
        <dbReference type="EMBL" id="ODM24318.1"/>
    </source>
</evidence>
<dbReference type="PANTHER" id="PTHR42080:SF3">
    <property type="entry name" value="SRR1-LIKE DOMAIN-CONTAINING PROTEIN"/>
    <property type="match status" value="1"/>
</dbReference>
<keyword evidence="4" id="KW-1185">Reference proteome</keyword>
<dbReference type="OrthoDB" id="5230585at2759"/>
<evidence type="ECO:0000313" key="4">
    <source>
        <dbReference type="Proteomes" id="UP000094569"/>
    </source>
</evidence>
<dbReference type="Pfam" id="PF07985">
    <property type="entry name" value="SRR1"/>
    <property type="match status" value="1"/>
</dbReference>
<feature type="domain" description="SRR1-like" evidence="1">
    <location>
        <begin position="134"/>
        <end position="262"/>
    </location>
</feature>
<comment type="caution">
    <text evidence="2">The sequence shown here is derived from an EMBL/GenBank/DDBJ whole genome shotgun (WGS) entry which is preliminary data.</text>
</comment>
<protein>
    <recommendedName>
        <fullName evidence="1">SRR1-like domain-containing protein</fullName>
    </recommendedName>
</protein>
<dbReference type="EMBL" id="JXNT01000001">
    <property type="protein sequence ID" value="ODM24318.1"/>
    <property type="molecule type" value="Genomic_DNA"/>
</dbReference>
<proteinExistence type="predicted"/>
<gene>
    <name evidence="2" type="ORF">SI65_01908</name>
    <name evidence="3" type="ORF">SI65_01974</name>
</gene>
<evidence type="ECO:0000313" key="3">
    <source>
        <dbReference type="EMBL" id="ODM24384.1"/>
    </source>
</evidence>
<dbReference type="PANTHER" id="PTHR42080">
    <property type="entry name" value="SRR1 DOMAIN-CONTAINING PROTEIN"/>
    <property type="match status" value="1"/>
</dbReference>
<name>A0A1E3BTN6_ASPCR</name>
<dbReference type="InterPro" id="IPR012942">
    <property type="entry name" value="SRR1-like"/>
</dbReference>
<evidence type="ECO:0000259" key="1">
    <source>
        <dbReference type="Pfam" id="PF07985"/>
    </source>
</evidence>
<sequence>MATNKEPTSVIVQKVLERYEAGIPLFTREVLEDINRQLEEGRNSVTIKDYYGRECNYTLKKSKSAAVSIGYRSIDALTQLMPSDPGSKHNERPVTIASTSYGTQKHATVEQIRTAFEHEQTAWKESKACQNLTEQIKSLTADGITKIVGFGLGAVAYQVEDVGRETRRALAQHAAMLTIAEGLEQKGKHEVKCYSQDPVNEGAGNEFLKTIGITPLDNPKGFLAVDGEMLVVMSISPNIPVRQVVADISRPVAMLVNTIEEKPKREWKWMTMEDGHFTCLSPYSTDPVSSRVLRMAEDYDEFPFNYADDMFGKVALYVKKDNVT</sequence>
<reference evidence="2 4" key="1">
    <citation type="journal article" date="2016" name="BMC Genomics">
        <title>Comparative genomic and transcriptomic analyses of the Fuzhuan brick tea-fermentation fungus Aspergillus cristatus.</title>
        <authorList>
            <person name="Ge Y."/>
            <person name="Wang Y."/>
            <person name="Liu Y."/>
            <person name="Tan Y."/>
            <person name="Ren X."/>
            <person name="Zhang X."/>
            <person name="Hyde K.D."/>
            <person name="Liu Y."/>
            <person name="Liu Z."/>
        </authorList>
    </citation>
    <scope>NUCLEOTIDE SEQUENCE [LARGE SCALE GENOMIC DNA]</scope>
    <source>
        <strain evidence="2 4">GZAAS20.1005</strain>
    </source>
</reference>
<dbReference type="EMBL" id="JXNT01000001">
    <property type="protein sequence ID" value="ODM24384.1"/>
    <property type="molecule type" value="Genomic_DNA"/>
</dbReference>
<dbReference type="VEuPathDB" id="FungiDB:SI65_01908"/>